<feature type="transmembrane region" description="Helical" evidence="2">
    <location>
        <begin position="167"/>
        <end position="187"/>
    </location>
</feature>
<dbReference type="EMBL" id="LGRX02023680">
    <property type="protein sequence ID" value="KAK3254370.1"/>
    <property type="molecule type" value="Genomic_DNA"/>
</dbReference>
<protein>
    <submittedName>
        <fullName evidence="3">Uncharacterized protein</fullName>
    </submittedName>
</protein>
<dbReference type="PANTHER" id="PTHR31610">
    <property type="entry name" value="SLR0360 PROTEIN"/>
    <property type="match status" value="1"/>
</dbReference>
<dbReference type="PANTHER" id="PTHR31610:SF0">
    <property type="entry name" value="SLC26A_SULP TRANSPORTER DOMAIN-CONTAINING PROTEIN"/>
    <property type="match status" value="1"/>
</dbReference>
<evidence type="ECO:0000313" key="4">
    <source>
        <dbReference type="Proteomes" id="UP001190700"/>
    </source>
</evidence>
<feature type="non-terminal residue" evidence="3">
    <location>
        <position position="1"/>
    </location>
</feature>
<accession>A0AAE0CI84</accession>
<dbReference type="AlphaFoldDB" id="A0AAE0CI84"/>
<keyword evidence="2" id="KW-0472">Membrane</keyword>
<name>A0AAE0CI84_9CHLO</name>
<feature type="transmembrane region" description="Helical" evidence="2">
    <location>
        <begin position="105"/>
        <end position="129"/>
    </location>
</feature>
<evidence type="ECO:0000313" key="3">
    <source>
        <dbReference type="EMBL" id="KAK3254370.1"/>
    </source>
</evidence>
<organism evidence="3 4">
    <name type="scientific">Cymbomonas tetramitiformis</name>
    <dbReference type="NCBI Taxonomy" id="36881"/>
    <lineage>
        <taxon>Eukaryota</taxon>
        <taxon>Viridiplantae</taxon>
        <taxon>Chlorophyta</taxon>
        <taxon>Pyramimonadophyceae</taxon>
        <taxon>Pyramimonadales</taxon>
        <taxon>Pyramimonadaceae</taxon>
        <taxon>Cymbomonas</taxon>
    </lineage>
</organism>
<sequence>LCALLLQVIPIQALNPILIFVGLVVCADTLQVSPRRHYAVFIFGLAPALCNWCCTQAETLARLVTCQVLDDLHDARSSVDTCKSTNVQFPDFTDYKIWSEDDSMYGLYLMGSNYLLSSIILASMLYYSIDRKLLKAAAWSMVGAVCSIFGGIHAVKLGFLIGEDDMGWRFAVGYLLCAALFLGVHLMQRRFPHLVGPVVTPKDIWNDPLVELGGSEGYRFIMEAMMRYARNESSNQHLQIRVEPVTMEEDGIQTPSESSAVIIQRRTSIDPETKEVVWKWSMEEGDGFSSPPTRSSSSSRLAQSAPNA</sequence>
<feature type="transmembrane region" description="Helical" evidence="2">
    <location>
        <begin position="136"/>
        <end position="155"/>
    </location>
</feature>
<keyword evidence="4" id="KW-1185">Reference proteome</keyword>
<evidence type="ECO:0000256" key="1">
    <source>
        <dbReference type="SAM" id="MobiDB-lite"/>
    </source>
</evidence>
<comment type="caution">
    <text evidence="3">The sequence shown here is derived from an EMBL/GenBank/DDBJ whole genome shotgun (WGS) entry which is preliminary data.</text>
</comment>
<feature type="region of interest" description="Disordered" evidence="1">
    <location>
        <begin position="283"/>
        <end position="308"/>
    </location>
</feature>
<keyword evidence="2" id="KW-1133">Transmembrane helix</keyword>
<proteinExistence type="predicted"/>
<feature type="compositionally biased region" description="Low complexity" evidence="1">
    <location>
        <begin position="289"/>
        <end position="300"/>
    </location>
</feature>
<keyword evidence="2" id="KW-0812">Transmembrane</keyword>
<evidence type="ECO:0000256" key="2">
    <source>
        <dbReference type="SAM" id="Phobius"/>
    </source>
</evidence>
<dbReference type="Proteomes" id="UP001190700">
    <property type="component" value="Unassembled WGS sequence"/>
</dbReference>
<reference evidence="3 4" key="1">
    <citation type="journal article" date="2015" name="Genome Biol. Evol.">
        <title>Comparative Genomics of a Bacterivorous Green Alga Reveals Evolutionary Causalities and Consequences of Phago-Mixotrophic Mode of Nutrition.</title>
        <authorList>
            <person name="Burns J.A."/>
            <person name="Paasch A."/>
            <person name="Narechania A."/>
            <person name="Kim E."/>
        </authorList>
    </citation>
    <scope>NUCLEOTIDE SEQUENCE [LARGE SCALE GENOMIC DNA]</scope>
    <source>
        <strain evidence="3 4">PLY_AMNH</strain>
    </source>
</reference>
<gene>
    <name evidence="3" type="ORF">CYMTET_36413</name>
</gene>